<comment type="subcellular location">
    <subcellularLocation>
        <location evidence="1">Periplasm</location>
    </subcellularLocation>
    <subcellularLocation>
        <location evidence="2">Secreted</location>
    </subcellularLocation>
</comment>
<protein>
    <recommendedName>
        <fullName evidence="13">Poly(ethylene terephthalate) hydrolase</fullName>
        <ecNumber evidence="12">3.1.1.101</ecNumber>
        <ecNumber evidence="4">3.1.1.74</ecNumber>
    </recommendedName>
</protein>
<dbReference type="InterPro" id="IPR029058">
    <property type="entry name" value="AB_hydrolase_fold"/>
</dbReference>
<accession>A0A5N6AZJ9</accession>
<feature type="chain" id="PRO_5024400213" description="Poly(ethylene terephthalate) hydrolase" evidence="16">
    <location>
        <begin position="34"/>
        <end position="450"/>
    </location>
</feature>
<dbReference type="GO" id="GO:0050525">
    <property type="term" value="F:cutinase activity"/>
    <property type="evidence" value="ECO:0007669"/>
    <property type="project" value="UniProtKB-EC"/>
</dbReference>
<feature type="domain" description="Ricin B lectin" evidence="17">
    <location>
        <begin position="324"/>
        <end position="450"/>
    </location>
</feature>
<dbReference type="SMART" id="SM00458">
    <property type="entry name" value="RICIN"/>
    <property type="match status" value="1"/>
</dbReference>
<evidence type="ECO:0000256" key="7">
    <source>
        <dbReference type="ARBA" id="ARBA00022764"/>
    </source>
</evidence>
<keyword evidence="7" id="KW-0574">Periplasm</keyword>
<comment type="catalytic activity">
    <reaction evidence="10">
        <text>a butanoate ester + H2O = an aliphatic alcohol + butanoate + H(+)</text>
        <dbReference type="Rhea" id="RHEA:47348"/>
        <dbReference type="ChEBI" id="CHEBI:2571"/>
        <dbReference type="ChEBI" id="CHEBI:15377"/>
        <dbReference type="ChEBI" id="CHEBI:15378"/>
        <dbReference type="ChEBI" id="CHEBI:17968"/>
        <dbReference type="ChEBI" id="CHEBI:50477"/>
    </reaction>
    <physiologicalReaction direction="left-to-right" evidence="10">
        <dbReference type="Rhea" id="RHEA:47349"/>
    </physiologicalReaction>
</comment>
<evidence type="ECO:0000313" key="19">
    <source>
        <dbReference type="Proteomes" id="UP000313066"/>
    </source>
</evidence>
<proteinExistence type="inferred from homology"/>
<organism evidence="18 19">
    <name type="scientific">Microbispora catharanthi</name>
    <dbReference type="NCBI Taxonomy" id="1712871"/>
    <lineage>
        <taxon>Bacteria</taxon>
        <taxon>Bacillati</taxon>
        <taxon>Actinomycetota</taxon>
        <taxon>Actinomycetes</taxon>
        <taxon>Streptosporangiales</taxon>
        <taxon>Streptosporangiaceae</taxon>
        <taxon>Microbispora</taxon>
    </lineage>
</organism>
<dbReference type="InterPro" id="IPR000772">
    <property type="entry name" value="Ricin_B_lectin"/>
</dbReference>
<dbReference type="Pfam" id="PF00652">
    <property type="entry name" value="Ricin_B_lectin"/>
    <property type="match status" value="1"/>
</dbReference>
<dbReference type="InterPro" id="IPR035992">
    <property type="entry name" value="Ricin_B-like_lectins"/>
</dbReference>
<dbReference type="InterPro" id="IPR041127">
    <property type="entry name" value="PET_hydrolase/cutinase-like"/>
</dbReference>
<dbReference type="PANTHER" id="PTHR22946:SF9">
    <property type="entry name" value="POLYKETIDE TRANSFERASE AF380"/>
    <property type="match status" value="1"/>
</dbReference>
<dbReference type="InterPro" id="IPR050261">
    <property type="entry name" value="FrsA_esterase"/>
</dbReference>
<name>A0A5N6AZJ9_9ACTN</name>
<dbReference type="AlphaFoldDB" id="A0A5N6AZJ9"/>
<dbReference type="PROSITE" id="PS50231">
    <property type="entry name" value="RICIN_B_LECTIN"/>
    <property type="match status" value="1"/>
</dbReference>
<dbReference type="GO" id="GO:0005576">
    <property type="term" value="C:extracellular region"/>
    <property type="evidence" value="ECO:0007669"/>
    <property type="project" value="UniProtKB-SubCell"/>
</dbReference>
<evidence type="ECO:0000256" key="6">
    <source>
        <dbReference type="ARBA" id="ARBA00022525"/>
    </source>
</evidence>
<keyword evidence="9" id="KW-1015">Disulfide bond</keyword>
<dbReference type="CDD" id="cd23418">
    <property type="entry name" value="beta-trefoil_Ricin_XLN-like"/>
    <property type="match status" value="1"/>
</dbReference>
<comment type="caution">
    <text evidence="18">The sequence shown here is derived from an EMBL/GenBank/DDBJ whole genome shotgun (WGS) entry which is preliminary data.</text>
</comment>
<evidence type="ECO:0000256" key="15">
    <source>
        <dbReference type="SAM" id="MobiDB-lite"/>
    </source>
</evidence>
<dbReference type="Proteomes" id="UP000313066">
    <property type="component" value="Unassembled WGS sequence"/>
</dbReference>
<dbReference type="Gene3D" id="3.40.50.1820">
    <property type="entry name" value="alpha/beta hydrolase"/>
    <property type="match status" value="1"/>
</dbReference>
<keyword evidence="16" id="KW-0732">Signal</keyword>
<evidence type="ECO:0000256" key="16">
    <source>
        <dbReference type="SAM" id="SignalP"/>
    </source>
</evidence>
<keyword evidence="19" id="KW-1185">Reference proteome</keyword>
<dbReference type="EMBL" id="VDMA02000043">
    <property type="protein sequence ID" value="KAB8173340.1"/>
    <property type="molecule type" value="Genomic_DNA"/>
</dbReference>
<dbReference type="PANTHER" id="PTHR22946">
    <property type="entry name" value="DIENELACTONE HYDROLASE DOMAIN-CONTAINING PROTEIN-RELATED"/>
    <property type="match status" value="1"/>
</dbReference>
<evidence type="ECO:0000256" key="3">
    <source>
        <dbReference type="ARBA" id="ARBA00008645"/>
    </source>
</evidence>
<evidence type="ECO:0000313" key="18">
    <source>
        <dbReference type="EMBL" id="KAB8173340.1"/>
    </source>
</evidence>
<evidence type="ECO:0000256" key="10">
    <source>
        <dbReference type="ARBA" id="ARBA00033629"/>
    </source>
</evidence>
<dbReference type="Gene3D" id="2.80.10.50">
    <property type="match status" value="3"/>
</dbReference>
<evidence type="ECO:0000259" key="17">
    <source>
        <dbReference type="SMART" id="SM00458"/>
    </source>
</evidence>
<keyword evidence="6" id="KW-0964">Secreted</keyword>
<evidence type="ECO:0000256" key="1">
    <source>
        <dbReference type="ARBA" id="ARBA00004418"/>
    </source>
</evidence>
<evidence type="ECO:0000256" key="5">
    <source>
        <dbReference type="ARBA" id="ARBA00022487"/>
    </source>
</evidence>
<evidence type="ECO:0000256" key="13">
    <source>
        <dbReference type="ARBA" id="ARBA00033780"/>
    </source>
</evidence>
<evidence type="ECO:0000256" key="9">
    <source>
        <dbReference type="ARBA" id="ARBA00023157"/>
    </source>
</evidence>
<feature type="region of interest" description="Disordered" evidence="15">
    <location>
        <begin position="296"/>
        <end position="327"/>
    </location>
</feature>
<sequence>MRPPRPRTRILAWIVAALLVIAGLAAGPSAASAAGNPYERGPSPTAASIAADRGPFATAQVTVPRGNGFGGGVIYYPTDTSQGTFGAIAIAPGFNTAWSYYAWQGPRLASFGFVVIGIETNTLNDYADARATQLLAALDYLVNSSPVRDRVDRDRLAVGGHSMGGGGALLAATQRPSLLTAVGQAPYVPNGNLSGIKSPTIIFAGQADGTVTPQYAQNAYNTIPADVERAYVEIANEGHGFPAGGGGGNSGAFARTMMVWLKLFIDKDTRYAPFLCPTLSNANGISKYMASCPLDPPGGGPTASPTASPTATPSSTPTGPPPATSALKGVASGRCLDVNGASQANGAQAQIWDCNGQNNQQWTTTSAGELRVYGNKCLDVNGGSTADGTSVIIWDCNGQNNQKWRLNSDGTITAVGANKCLDVSGAGTANGTKTQIWTCHGGTNQKWTRV</sequence>
<evidence type="ECO:0000256" key="14">
    <source>
        <dbReference type="ARBA" id="ARBA00034045"/>
    </source>
</evidence>
<comment type="similarity">
    <text evidence="3">Belongs to the AB hydrolase superfamily.</text>
</comment>
<dbReference type="EC" id="3.1.1.74" evidence="4"/>
<evidence type="ECO:0000256" key="8">
    <source>
        <dbReference type="ARBA" id="ARBA00022801"/>
    </source>
</evidence>
<dbReference type="GO" id="GO:0042597">
    <property type="term" value="C:periplasmic space"/>
    <property type="evidence" value="ECO:0007669"/>
    <property type="project" value="UniProtKB-SubCell"/>
</dbReference>
<evidence type="ECO:0000256" key="4">
    <source>
        <dbReference type="ARBA" id="ARBA00013095"/>
    </source>
</evidence>
<feature type="compositionally biased region" description="Low complexity" evidence="15">
    <location>
        <begin position="302"/>
        <end position="317"/>
    </location>
</feature>
<gene>
    <name evidence="18" type="ORF">FH610_041445</name>
</gene>
<dbReference type="SUPFAM" id="SSF50370">
    <property type="entry name" value="Ricin B-like lectins"/>
    <property type="match status" value="1"/>
</dbReference>
<keyword evidence="5" id="KW-0719">Serine esterase</keyword>
<evidence type="ECO:0000256" key="2">
    <source>
        <dbReference type="ARBA" id="ARBA00004613"/>
    </source>
</evidence>
<dbReference type="EC" id="3.1.1.101" evidence="12"/>
<feature type="signal peptide" evidence="16">
    <location>
        <begin position="1"/>
        <end position="33"/>
    </location>
</feature>
<dbReference type="NCBIfam" id="NF035930">
    <property type="entry name" value="lectin_2"/>
    <property type="match status" value="1"/>
</dbReference>
<keyword evidence="8" id="KW-0378">Hydrolase</keyword>
<evidence type="ECO:0000256" key="11">
    <source>
        <dbReference type="ARBA" id="ARBA00033707"/>
    </source>
</evidence>
<dbReference type="SUPFAM" id="SSF53474">
    <property type="entry name" value="alpha/beta-Hydrolases"/>
    <property type="match status" value="1"/>
</dbReference>
<evidence type="ECO:0000256" key="12">
    <source>
        <dbReference type="ARBA" id="ARBA00033764"/>
    </source>
</evidence>
<reference evidence="18 19" key="1">
    <citation type="submission" date="2019-10" db="EMBL/GenBank/DDBJ databases">
        <title>Nonomuraea sp. nov., isolated from Phyllanthus amarus.</title>
        <authorList>
            <person name="Klykleung N."/>
            <person name="Tanasupawat S."/>
        </authorList>
    </citation>
    <scope>NUCLEOTIDE SEQUENCE [LARGE SCALE GENOMIC DNA]</scope>
    <source>
        <strain evidence="18 19">CR1-09</strain>
    </source>
</reference>
<dbReference type="RefSeq" id="WP_139580723.1">
    <property type="nucleotide sequence ID" value="NZ_VDMA02000043.1"/>
</dbReference>
<comment type="catalytic activity">
    <reaction evidence="14">
        <text>cutin + H2O = cutin monomers.</text>
        <dbReference type="EC" id="3.1.1.74"/>
    </reaction>
</comment>
<comment type="catalytic activity">
    <reaction evidence="11">
        <text>(ethylene terephthalate)(n) + H2O = (ethylene terephthalate)(n-1) + 4-[(2-hydroxyethoxy)carbonyl]benzoate + H(+)</text>
        <dbReference type="Rhea" id="RHEA:49528"/>
        <dbReference type="Rhea" id="RHEA-COMP:12420"/>
        <dbReference type="Rhea" id="RHEA-COMP:12421"/>
        <dbReference type="ChEBI" id="CHEBI:15377"/>
        <dbReference type="ChEBI" id="CHEBI:15378"/>
        <dbReference type="ChEBI" id="CHEBI:131701"/>
        <dbReference type="ChEBI" id="CHEBI:131704"/>
        <dbReference type="EC" id="3.1.1.101"/>
    </reaction>
    <physiologicalReaction direction="left-to-right" evidence="11">
        <dbReference type="Rhea" id="RHEA:49529"/>
    </physiologicalReaction>
</comment>
<dbReference type="Pfam" id="PF12740">
    <property type="entry name" value="PETase"/>
    <property type="match status" value="1"/>
</dbReference>